<gene>
    <name evidence="2" type="ORF">DW687_08675</name>
</gene>
<dbReference type="Proteomes" id="UP000261212">
    <property type="component" value="Unassembled WGS sequence"/>
</dbReference>
<comment type="caution">
    <text evidence="2">The sequence shown here is derived from an EMBL/GenBank/DDBJ whole genome shotgun (WGS) entry which is preliminary data.</text>
</comment>
<dbReference type="RefSeq" id="WP_117532456.1">
    <property type="nucleotide sequence ID" value="NZ_QUSM01000004.1"/>
</dbReference>
<evidence type="ECO:0008006" key="4">
    <source>
        <dbReference type="Google" id="ProtNLM"/>
    </source>
</evidence>
<evidence type="ECO:0000313" key="3">
    <source>
        <dbReference type="Proteomes" id="UP000261212"/>
    </source>
</evidence>
<evidence type="ECO:0000256" key="1">
    <source>
        <dbReference type="SAM" id="MobiDB-lite"/>
    </source>
</evidence>
<proteinExistence type="predicted"/>
<protein>
    <recommendedName>
        <fullName evidence="4">DUF669 domain-containing protein</fullName>
    </recommendedName>
</protein>
<accession>A0A3E3DY02</accession>
<evidence type="ECO:0000313" key="2">
    <source>
        <dbReference type="EMBL" id="RGD73839.1"/>
    </source>
</evidence>
<dbReference type="EMBL" id="QUSM01000004">
    <property type="protein sequence ID" value="RGD73839.1"/>
    <property type="molecule type" value="Genomic_DNA"/>
</dbReference>
<name>A0A3E3DY02_9FIRM</name>
<reference evidence="2 3" key="1">
    <citation type="submission" date="2018-08" db="EMBL/GenBank/DDBJ databases">
        <title>A genome reference for cultivated species of the human gut microbiota.</title>
        <authorList>
            <person name="Zou Y."/>
            <person name="Xue W."/>
            <person name="Luo G."/>
        </authorList>
    </citation>
    <scope>NUCLEOTIDE SEQUENCE [LARGE SCALE GENOMIC DNA]</scope>
    <source>
        <strain evidence="2 3">AM25-6</strain>
    </source>
</reference>
<feature type="compositionally biased region" description="Acidic residues" evidence="1">
    <location>
        <begin position="194"/>
        <end position="203"/>
    </location>
</feature>
<feature type="region of interest" description="Disordered" evidence="1">
    <location>
        <begin position="178"/>
        <end position="203"/>
    </location>
</feature>
<organism evidence="2 3">
    <name type="scientific">Anaerofustis stercorihominis</name>
    <dbReference type="NCBI Taxonomy" id="214853"/>
    <lineage>
        <taxon>Bacteria</taxon>
        <taxon>Bacillati</taxon>
        <taxon>Bacillota</taxon>
        <taxon>Clostridia</taxon>
        <taxon>Eubacteriales</taxon>
        <taxon>Eubacteriaceae</taxon>
        <taxon>Anaerofustis</taxon>
    </lineage>
</organism>
<sequence>MSLLGNWEETKAIKRGENEQLPSGGYIIEIMQAYENETASGKSLKISFDIVQGEYAGFYMKKYKKRYDKEEQWKGNYFMFYPKDNDDIYTRGILKGNINAIEKSNTGIKLIPTFDGNGFTSQSIKDLEGKLVGAVMYEKEWEMNGRTGFYTTVSHLETVEDIKNGNYKVPEKKLLKRDDKQADNEFGVPMDGFNEIDDDDMPF</sequence>
<dbReference type="AlphaFoldDB" id="A0A3E3DY02"/>